<dbReference type="PANTHER" id="PTHR13361">
    <property type="entry name" value="WW DOMAIN-BINDING PROTEIN 11"/>
    <property type="match status" value="1"/>
</dbReference>
<feature type="region of interest" description="Disordered" evidence="2">
    <location>
        <begin position="938"/>
        <end position="1228"/>
    </location>
</feature>
<sequence length="1643" mass="181626">ELFRTFCDDEEFLKERRKLLRTRAGLTVPKFRFVILNNDHISANEVTSDANFGLLLNFMASFSHSLPRRKELEDWASVEAGIIMSCSSYIMERFQRNPKARPGHERMDQLKQVVRMKLQDCDLLTPEGKKFAVRGPGNGKNSSTKKGTAEDPSMAETQQQATPLGGIPSATPSPIHPMRSLSSVSPMPTLERRASTSDLDGKMNGDVEMDGHEEFEEIEYIEEEEEEEMSEDDPVVNLEVDGFQDNDTIQILSEDESELPMSPGKTADKPAEEVFGGGLWADAATSVFPPNWPEQRYFEHIPERDLADQTDEMIKAAKVHEELQEEMKSDDEKGEKESSKGTFKDRKPLVEVTEIPVDLLKKKDSKDAEYPMDNDGAKAEFLKAQQALRRMDKERLAEHEDPDKYYAEEIDRDENEDEPDGDAAKKGDEVVEAPAEPMQEKPDLPAASPKKPKAKPAKMELDTKDIEKKENKVEEPLEKPGEEEPGERKKRSKAPAKDDETVKKAVVLAKLDNLSLLKAKISDDPLAILPSEAELGVHKSFMLSPPESLPEEVNAQGGVSVSWAKRGGPFQAPEIPEDHSSKVIRWQLSKMIAKWMDIKDMSVADVLEELEYVACEVICVSCYMGYFKRWIHKEERGEYQAICKDCNCDNISIQKWCRLKSQKRAKLADLDCLDAFSGQGRITQVFRQITARWIILGLVATARKVWPWIHALEGKLNEKDKIRIEKHKQAQSFTADFAPQPQMPADSQLKDYLKQQVDDGDYAPIMRSDLVADAIRNAAMRAERLDMPSAPAMLASKAKGHASQETLPASDSQLEEALKEASLGITTPENRIRRNMSQPADISHEKEAMPQQKRRKVVKVIKRKVATPQEGQALPAPARTEAPPSGPTAPENAHDHLTTQLVSPVPARAEQATHEHADAAAQPEQVSPPIAPATIAPAEAEQVSASTAAAPHRAPETAMDTAPETAPEATQPAPTELPARPAAPGPRVNERVVHPPQIPAKTEPATPGSAVNVKREHTEATSSIPSKQEPMTEQRRRAVEQAKQDNMQRSSTQSQLGSPAGPSTRMPNTNASQSSGPANGAAPPVARGPPAAHPAAPAQPPQATAALPVARGPPAAHPAAPAQRPQATAAPPVARGPPAAHPAAPAQRPQATAAGQEPADSEDGRSNHDDETRSVGGYSSTTSFSQALERDLTTLLENQEGGERETRRNEDNRDTAQPAVPRRRRARTVEEKAIHAKFMRFTVWLTRGQIATKYGDRGIADEICDGKLLDASLRETHTKPHPDAPNSETLKLFLVWDSEGIQESEDRVLEQIFESVDADSDDDSASSDTKKKKRKHGKDGKKDKRNSSSDKSSDSSSGSGDKALSKINDRIATASQRSDVLRAAIESELDAHKDKLIQLRGKLQKAVDNLDAASLPDLIAAANAAGSTVGKVMRPLKAHTKDLEWLRMKGRWKYHISSAHIETEQNFRWEECIALDYTSPKESLPSIGTMQLHLDRCVIIAEQLASHRNVLLRAGVFGNEAHLSMAVKLARAYEKFKSADEAETIFGDGKMFLDTYIRLTGMSIRLGHQEWFLRPKLHAATVAIFMALWTRCVSQRPPAICLQIYHAVLKAEEPFLWNLDNCSTAMSLNVWHKIAEWKNGRLR</sequence>
<feature type="compositionally biased region" description="Low complexity" evidence="2">
    <location>
        <begin position="956"/>
        <end position="979"/>
    </location>
</feature>
<feature type="region of interest" description="Disordered" evidence="2">
    <location>
        <begin position="865"/>
        <end position="894"/>
    </location>
</feature>
<protein>
    <submittedName>
        <fullName evidence="5">Neurofilament heavy polypeptide</fullName>
    </submittedName>
</protein>
<feature type="non-terminal residue" evidence="3">
    <location>
        <position position="1"/>
    </location>
</feature>
<comment type="caution">
    <text evidence="3">The sequence shown here is derived from an EMBL/GenBank/DDBJ whole genome shotgun (WGS) entry which is preliminary data.</text>
</comment>
<dbReference type="EMBL" id="CAMXCT030006212">
    <property type="protein sequence ID" value="CAL4801454.1"/>
    <property type="molecule type" value="Genomic_DNA"/>
</dbReference>
<feature type="compositionally biased region" description="Polar residues" evidence="2">
    <location>
        <begin position="1020"/>
        <end position="1029"/>
    </location>
</feature>
<feature type="compositionally biased region" description="Basic and acidic residues" evidence="2">
    <location>
        <begin position="457"/>
        <end position="482"/>
    </location>
</feature>
<evidence type="ECO:0000313" key="3">
    <source>
        <dbReference type="EMBL" id="CAI4014142.1"/>
    </source>
</evidence>
<name>A0A9P1GKV8_9DINO</name>
<feature type="region of interest" description="Disordered" evidence="2">
    <location>
        <begin position="907"/>
        <end position="926"/>
    </location>
</feature>
<feature type="compositionally biased region" description="Basic and acidic residues" evidence="2">
    <location>
        <begin position="392"/>
        <end position="409"/>
    </location>
</feature>
<feature type="compositionally biased region" description="Polar residues" evidence="2">
    <location>
        <begin position="1177"/>
        <end position="1186"/>
    </location>
</feature>
<evidence type="ECO:0000313" key="4">
    <source>
        <dbReference type="EMBL" id="CAL1167517.1"/>
    </source>
</evidence>
<dbReference type="PANTHER" id="PTHR13361:SF1">
    <property type="entry name" value="WW DOMAIN-BINDING PROTEIN 11"/>
    <property type="match status" value="1"/>
</dbReference>
<feature type="compositionally biased region" description="Basic and acidic residues" evidence="2">
    <location>
        <begin position="1030"/>
        <end position="1043"/>
    </location>
</feature>
<evidence type="ECO:0000313" key="6">
    <source>
        <dbReference type="Proteomes" id="UP001152797"/>
    </source>
</evidence>
<proteinExistence type="predicted"/>
<organism evidence="3">
    <name type="scientific">Cladocopium goreaui</name>
    <dbReference type="NCBI Taxonomy" id="2562237"/>
    <lineage>
        <taxon>Eukaryota</taxon>
        <taxon>Sar</taxon>
        <taxon>Alveolata</taxon>
        <taxon>Dinophyceae</taxon>
        <taxon>Suessiales</taxon>
        <taxon>Symbiodiniaceae</taxon>
        <taxon>Cladocopium</taxon>
    </lineage>
</organism>
<feature type="region of interest" description="Disordered" evidence="2">
    <location>
        <begin position="1317"/>
        <end position="1364"/>
    </location>
</feature>
<evidence type="ECO:0000256" key="2">
    <source>
        <dbReference type="SAM" id="MobiDB-lite"/>
    </source>
</evidence>
<feature type="compositionally biased region" description="Low complexity" evidence="2">
    <location>
        <begin position="1071"/>
        <end position="1155"/>
    </location>
</feature>
<dbReference type="Proteomes" id="UP001152797">
    <property type="component" value="Unassembled WGS sequence"/>
</dbReference>
<accession>A0A9P1GKV8</accession>
<reference evidence="3" key="1">
    <citation type="submission" date="2022-10" db="EMBL/GenBank/DDBJ databases">
        <authorList>
            <person name="Chen Y."/>
            <person name="Dougan E. K."/>
            <person name="Chan C."/>
            <person name="Rhodes N."/>
            <person name="Thang M."/>
        </authorList>
    </citation>
    <scope>NUCLEOTIDE SEQUENCE</scope>
</reference>
<feature type="compositionally biased region" description="Basic and acidic residues" evidence="2">
    <location>
        <begin position="1201"/>
        <end position="1214"/>
    </location>
</feature>
<feature type="compositionally biased region" description="Basic and acidic residues" evidence="2">
    <location>
        <begin position="359"/>
        <end position="378"/>
    </location>
</feature>
<feature type="region of interest" description="Disordered" evidence="2">
    <location>
        <begin position="322"/>
        <end position="378"/>
    </location>
</feature>
<feature type="non-terminal residue" evidence="3">
    <location>
        <position position="1643"/>
    </location>
</feature>
<feature type="compositionally biased region" description="Polar residues" evidence="2">
    <location>
        <begin position="1044"/>
        <end position="1057"/>
    </location>
</feature>
<feature type="compositionally biased region" description="Acidic residues" evidence="2">
    <location>
        <begin position="410"/>
        <end position="421"/>
    </location>
</feature>
<reference evidence="4" key="2">
    <citation type="submission" date="2024-04" db="EMBL/GenBank/DDBJ databases">
        <authorList>
            <person name="Chen Y."/>
            <person name="Shah S."/>
            <person name="Dougan E. K."/>
            <person name="Thang M."/>
            <person name="Chan C."/>
        </authorList>
    </citation>
    <scope>NUCLEOTIDE SEQUENCE [LARGE SCALE GENOMIC DNA]</scope>
</reference>
<gene>
    <name evidence="3" type="ORF">C1SCF055_LOCUS39066</name>
</gene>
<keyword evidence="1" id="KW-0175">Coiled coil</keyword>
<dbReference type="GO" id="GO:0005681">
    <property type="term" value="C:spliceosomal complex"/>
    <property type="evidence" value="ECO:0007669"/>
    <property type="project" value="TreeGrafter"/>
</dbReference>
<feature type="region of interest" description="Disordered" evidence="2">
    <location>
        <begin position="392"/>
        <end position="500"/>
    </location>
</feature>
<feature type="region of interest" description="Disordered" evidence="2">
    <location>
        <begin position="128"/>
        <end position="187"/>
    </location>
</feature>
<feature type="coiled-coil region" evidence="1">
    <location>
        <begin position="1382"/>
        <end position="1409"/>
    </location>
</feature>
<keyword evidence="6" id="KW-1185">Reference proteome</keyword>
<evidence type="ECO:0000256" key="1">
    <source>
        <dbReference type="SAM" id="Coils"/>
    </source>
</evidence>
<evidence type="ECO:0000313" key="5">
    <source>
        <dbReference type="EMBL" id="CAL4801454.1"/>
    </source>
</evidence>
<dbReference type="EMBL" id="CAMXCT020006212">
    <property type="protein sequence ID" value="CAL1167517.1"/>
    <property type="molecule type" value="Genomic_DNA"/>
</dbReference>
<dbReference type="EMBL" id="CAMXCT010006212">
    <property type="protein sequence ID" value="CAI4014142.1"/>
    <property type="molecule type" value="Genomic_DNA"/>
</dbReference>
<feature type="compositionally biased region" description="Basic and acidic residues" evidence="2">
    <location>
        <begin position="322"/>
        <end position="349"/>
    </location>
</feature>
<feature type="compositionally biased region" description="Basic and acidic residues" evidence="2">
    <location>
        <begin position="1162"/>
        <end position="1173"/>
    </location>
</feature>
<feature type="compositionally biased region" description="Basic residues" evidence="2">
    <location>
        <begin position="1330"/>
        <end position="1339"/>
    </location>
</feature>
<feature type="compositionally biased region" description="Basic and acidic residues" evidence="2">
    <location>
        <begin position="1340"/>
        <end position="1353"/>
    </location>
</feature>